<sequence length="133" mass="15326">MSSKNLPVEENSFNDRSMADSKTIFLSHIDNLSNIEKTSEVGANKFTFILEAQSGSLPKQYPKSLKENIRQKVTTTKYIEEMFISRQGKLLLKTQEHHMAKELCYIQAIMGIPIRSKIQVEHITSRFLLHNIE</sequence>
<protein>
    <submittedName>
        <fullName evidence="1">Uncharacterized protein</fullName>
    </submittedName>
</protein>
<gene>
    <name evidence="1" type="ORF">AVEN_126307_1</name>
</gene>
<accession>A0A4Y2FDI9</accession>
<reference evidence="1 2" key="1">
    <citation type="journal article" date="2019" name="Sci. Rep.">
        <title>Orb-weaving spider Araneus ventricosus genome elucidates the spidroin gene catalogue.</title>
        <authorList>
            <person name="Kono N."/>
            <person name="Nakamura H."/>
            <person name="Ohtoshi R."/>
            <person name="Moran D.A.P."/>
            <person name="Shinohara A."/>
            <person name="Yoshida Y."/>
            <person name="Fujiwara M."/>
            <person name="Mori M."/>
            <person name="Tomita M."/>
            <person name="Arakawa K."/>
        </authorList>
    </citation>
    <scope>NUCLEOTIDE SEQUENCE [LARGE SCALE GENOMIC DNA]</scope>
</reference>
<evidence type="ECO:0000313" key="2">
    <source>
        <dbReference type="Proteomes" id="UP000499080"/>
    </source>
</evidence>
<dbReference type="EMBL" id="BGPR01000896">
    <property type="protein sequence ID" value="GBM39422.1"/>
    <property type="molecule type" value="Genomic_DNA"/>
</dbReference>
<proteinExistence type="predicted"/>
<comment type="caution">
    <text evidence="1">The sequence shown here is derived from an EMBL/GenBank/DDBJ whole genome shotgun (WGS) entry which is preliminary data.</text>
</comment>
<dbReference type="Proteomes" id="UP000499080">
    <property type="component" value="Unassembled WGS sequence"/>
</dbReference>
<organism evidence="1 2">
    <name type="scientific">Araneus ventricosus</name>
    <name type="common">Orbweaver spider</name>
    <name type="synonym">Epeira ventricosa</name>
    <dbReference type="NCBI Taxonomy" id="182803"/>
    <lineage>
        <taxon>Eukaryota</taxon>
        <taxon>Metazoa</taxon>
        <taxon>Ecdysozoa</taxon>
        <taxon>Arthropoda</taxon>
        <taxon>Chelicerata</taxon>
        <taxon>Arachnida</taxon>
        <taxon>Araneae</taxon>
        <taxon>Araneomorphae</taxon>
        <taxon>Entelegynae</taxon>
        <taxon>Araneoidea</taxon>
        <taxon>Araneidae</taxon>
        <taxon>Araneus</taxon>
    </lineage>
</organism>
<dbReference type="AlphaFoldDB" id="A0A4Y2FDI9"/>
<name>A0A4Y2FDI9_ARAVE</name>
<evidence type="ECO:0000313" key="1">
    <source>
        <dbReference type="EMBL" id="GBM39422.1"/>
    </source>
</evidence>
<keyword evidence="2" id="KW-1185">Reference proteome</keyword>